<sequence length="124" mass="13768">MGNKNRKANSKSVIKANKPSTASRHSSKTKSGKITKRKPQSKVLATQLTSKLDAKTFKNSNLAKTLRDAHSPAKLQSPAESAKVFCLDRAKRILNNQKAAIVRYEQQQVEIEDTRKNLSSLFST</sequence>
<evidence type="ECO:0000256" key="2">
    <source>
        <dbReference type="SAM" id="MobiDB-lite"/>
    </source>
</evidence>
<name>A0A1R0GQ82_9FUNG</name>
<dbReference type="EMBL" id="LSSL01005101">
    <property type="protein sequence ID" value="OLY79034.1"/>
    <property type="molecule type" value="Genomic_DNA"/>
</dbReference>
<keyword evidence="4" id="KW-1185">Reference proteome</keyword>
<feature type="compositionally biased region" description="Basic residues" evidence="2">
    <location>
        <begin position="25"/>
        <end position="40"/>
    </location>
</feature>
<gene>
    <name evidence="3" type="ORF">AYI68_g6908</name>
</gene>
<evidence type="ECO:0000256" key="1">
    <source>
        <dbReference type="SAM" id="Coils"/>
    </source>
</evidence>
<evidence type="ECO:0000313" key="4">
    <source>
        <dbReference type="Proteomes" id="UP000187455"/>
    </source>
</evidence>
<proteinExistence type="predicted"/>
<comment type="caution">
    <text evidence="3">The sequence shown here is derived from an EMBL/GenBank/DDBJ whole genome shotgun (WGS) entry which is preliminary data.</text>
</comment>
<dbReference type="AlphaFoldDB" id="A0A1R0GQ82"/>
<evidence type="ECO:0000313" key="3">
    <source>
        <dbReference type="EMBL" id="OLY79034.1"/>
    </source>
</evidence>
<feature type="region of interest" description="Disordered" evidence="2">
    <location>
        <begin position="1"/>
        <end position="47"/>
    </location>
</feature>
<reference evidence="3 4" key="1">
    <citation type="journal article" date="2016" name="Mol. Biol. Evol.">
        <title>Genome-Wide Survey of Gut Fungi (Harpellales) Reveals the First Horizontally Transferred Ubiquitin Gene from a Mosquito Host.</title>
        <authorList>
            <person name="Wang Y."/>
            <person name="White M.M."/>
            <person name="Kvist S."/>
            <person name="Moncalvo J.M."/>
        </authorList>
    </citation>
    <scope>NUCLEOTIDE SEQUENCE [LARGE SCALE GENOMIC DNA]</scope>
    <source>
        <strain evidence="3 4">ALG-7-W6</strain>
    </source>
</reference>
<protein>
    <submittedName>
        <fullName evidence="3">Uncharacterized protein</fullName>
    </submittedName>
</protein>
<keyword evidence="1" id="KW-0175">Coiled coil</keyword>
<dbReference type="OrthoDB" id="5554884at2759"/>
<accession>A0A1R0GQ82</accession>
<dbReference type="Proteomes" id="UP000187455">
    <property type="component" value="Unassembled WGS sequence"/>
</dbReference>
<feature type="coiled-coil region" evidence="1">
    <location>
        <begin position="87"/>
        <end position="114"/>
    </location>
</feature>
<organism evidence="3 4">
    <name type="scientific">Smittium mucronatum</name>
    <dbReference type="NCBI Taxonomy" id="133383"/>
    <lineage>
        <taxon>Eukaryota</taxon>
        <taxon>Fungi</taxon>
        <taxon>Fungi incertae sedis</taxon>
        <taxon>Zoopagomycota</taxon>
        <taxon>Kickxellomycotina</taxon>
        <taxon>Harpellomycetes</taxon>
        <taxon>Harpellales</taxon>
        <taxon>Legeriomycetaceae</taxon>
        <taxon>Smittium</taxon>
    </lineage>
</organism>